<reference evidence="1" key="1">
    <citation type="submission" date="2014-09" db="EMBL/GenBank/DDBJ databases">
        <authorList>
            <person name="Magalhaes I.L.F."/>
            <person name="Oliveira U."/>
            <person name="Santos F.R."/>
            <person name="Vidigal T.H.D.A."/>
            <person name="Brescovit A.D."/>
            <person name="Santos A.J."/>
        </authorList>
    </citation>
    <scope>NUCLEOTIDE SEQUENCE</scope>
    <source>
        <tissue evidence="1">Shoot tissue taken approximately 20 cm above the soil surface</tissue>
    </source>
</reference>
<dbReference type="EMBL" id="GBRH01164100">
    <property type="protein sequence ID" value="JAE33796.1"/>
    <property type="molecule type" value="Transcribed_RNA"/>
</dbReference>
<proteinExistence type="predicted"/>
<protein>
    <submittedName>
        <fullName evidence="1">Uncharacterized protein</fullName>
    </submittedName>
</protein>
<organism evidence="1">
    <name type="scientific">Arundo donax</name>
    <name type="common">Giant reed</name>
    <name type="synonym">Donax arundinaceus</name>
    <dbReference type="NCBI Taxonomy" id="35708"/>
    <lineage>
        <taxon>Eukaryota</taxon>
        <taxon>Viridiplantae</taxon>
        <taxon>Streptophyta</taxon>
        <taxon>Embryophyta</taxon>
        <taxon>Tracheophyta</taxon>
        <taxon>Spermatophyta</taxon>
        <taxon>Magnoliopsida</taxon>
        <taxon>Liliopsida</taxon>
        <taxon>Poales</taxon>
        <taxon>Poaceae</taxon>
        <taxon>PACMAD clade</taxon>
        <taxon>Arundinoideae</taxon>
        <taxon>Arundineae</taxon>
        <taxon>Arundo</taxon>
    </lineage>
</organism>
<name>A0A0A9HFZ9_ARUDO</name>
<evidence type="ECO:0000313" key="1">
    <source>
        <dbReference type="EMBL" id="JAE33796.1"/>
    </source>
</evidence>
<reference evidence="1" key="2">
    <citation type="journal article" date="2015" name="Data Brief">
        <title>Shoot transcriptome of the giant reed, Arundo donax.</title>
        <authorList>
            <person name="Barrero R.A."/>
            <person name="Guerrero F.D."/>
            <person name="Moolhuijzen P."/>
            <person name="Goolsby J.A."/>
            <person name="Tidwell J."/>
            <person name="Bellgard S.E."/>
            <person name="Bellgard M.I."/>
        </authorList>
    </citation>
    <scope>NUCLEOTIDE SEQUENCE</scope>
    <source>
        <tissue evidence="1">Shoot tissue taken approximately 20 cm above the soil surface</tissue>
    </source>
</reference>
<sequence length="36" mass="4402">MFCFYRCMYCSERCARMRLTNYFAMLTKVDVKMVSC</sequence>
<accession>A0A0A9HFZ9</accession>
<dbReference type="AlphaFoldDB" id="A0A0A9HFZ9"/>